<name>A0ABU8H9T5_9BACI</name>
<dbReference type="InterPro" id="IPR040921">
    <property type="entry name" value="Peptidase_S66C"/>
</dbReference>
<dbReference type="RefSeq" id="WP_336585407.1">
    <property type="nucleotide sequence ID" value="NZ_JBBAXC010000002.1"/>
</dbReference>
<dbReference type="InterPro" id="IPR029062">
    <property type="entry name" value="Class_I_gatase-like"/>
</dbReference>
<dbReference type="Pfam" id="PF02016">
    <property type="entry name" value="Peptidase_S66"/>
    <property type="match status" value="1"/>
</dbReference>
<evidence type="ECO:0000313" key="6">
    <source>
        <dbReference type="Proteomes" id="UP001312865"/>
    </source>
</evidence>
<evidence type="ECO:0000256" key="2">
    <source>
        <dbReference type="ARBA" id="ARBA00022801"/>
    </source>
</evidence>
<dbReference type="InterPro" id="IPR003507">
    <property type="entry name" value="S66_fam"/>
</dbReference>
<dbReference type="Gene3D" id="3.50.30.60">
    <property type="entry name" value="LD-carboxypeptidase A C-terminal domain-like"/>
    <property type="match status" value="1"/>
</dbReference>
<evidence type="ECO:0000259" key="3">
    <source>
        <dbReference type="Pfam" id="PF02016"/>
    </source>
</evidence>
<reference evidence="5 6" key="1">
    <citation type="journal article" date="2018" name="J. Microbiol.">
        <title>Bacillus spongiae sp. nov., isolated from sponge of Jeju Island.</title>
        <authorList>
            <person name="Lee G.E."/>
            <person name="Im W.T."/>
            <person name="Park J.S."/>
        </authorList>
    </citation>
    <scope>NUCLEOTIDE SEQUENCE [LARGE SCALE GENOMIC DNA]</scope>
    <source>
        <strain evidence="5 6">135PIL107-10</strain>
    </source>
</reference>
<dbReference type="Proteomes" id="UP001312865">
    <property type="component" value="Unassembled WGS sequence"/>
</dbReference>
<dbReference type="PANTHER" id="PTHR30237:SF5">
    <property type="entry name" value="CARBOXYPEPTIDASE VC_A0337-RELATED"/>
    <property type="match status" value="1"/>
</dbReference>
<dbReference type="PANTHER" id="PTHR30237">
    <property type="entry name" value="MURAMOYLTETRAPEPTIDE CARBOXYPEPTIDASE"/>
    <property type="match status" value="1"/>
</dbReference>
<dbReference type="InterPro" id="IPR027461">
    <property type="entry name" value="Carboxypeptidase_A_C_sf"/>
</dbReference>
<accession>A0ABU8H9T5</accession>
<gene>
    <name evidence="5" type="ORF">WAK64_02720</name>
</gene>
<dbReference type="InterPro" id="IPR040449">
    <property type="entry name" value="Peptidase_S66_N"/>
</dbReference>
<comment type="caution">
    <text evidence="5">The sequence shown here is derived from an EMBL/GenBank/DDBJ whole genome shotgun (WGS) entry which is preliminary data.</text>
</comment>
<keyword evidence="6" id="KW-1185">Reference proteome</keyword>
<protein>
    <submittedName>
        <fullName evidence="5">S66 peptidase family protein</fullName>
    </submittedName>
</protein>
<evidence type="ECO:0000313" key="5">
    <source>
        <dbReference type="EMBL" id="MEI5905981.1"/>
    </source>
</evidence>
<dbReference type="SUPFAM" id="SSF52317">
    <property type="entry name" value="Class I glutamine amidotransferase-like"/>
    <property type="match status" value="1"/>
</dbReference>
<proteinExistence type="inferred from homology"/>
<feature type="domain" description="LD-carboxypeptidase N-terminal" evidence="3">
    <location>
        <begin position="13"/>
        <end position="132"/>
    </location>
</feature>
<sequence length="338" mass="37659">MLKAKALKAGDQIGVITPSSPAPVLFKERYQRGLIQLEEMGFTIVEGKCSREIQSYRSSSIGTRAEEINEFIYNKDIKAIISTIGGLNSNSLLPYIDYEYLKRNPKVIMGYSDVTALLLAIYAKTGLTTFYGPAIIPSFGEFPKMLAKGREYFEDIVLLKKKAPFALDVPLEWTEERLEWETQSREKEMVKNEGWKTLREGIAVGTLIGGNLDTMSGIIGSEYFPNLKGAILFLEDTSKNMALEERLLSMLKVNGVFDDIAGLIIGKHEHFNDLKSPFSLDELLLEVIGDTNIPILSNVDIGHTFPSHVFPIGIKVKLNATKGIITFLEDGVVKDKVE</sequence>
<evidence type="ECO:0000256" key="1">
    <source>
        <dbReference type="ARBA" id="ARBA00010233"/>
    </source>
</evidence>
<dbReference type="EMBL" id="JBBAXC010000002">
    <property type="protein sequence ID" value="MEI5905981.1"/>
    <property type="molecule type" value="Genomic_DNA"/>
</dbReference>
<dbReference type="Gene3D" id="3.40.50.10740">
    <property type="entry name" value="Class I glutamine amidotransferase-like"/>
    <property type="match status" value="1"/>
</dbReference>
<dbReference type="InterPro" id="IPR027478">
    <property type="entry name" value="LdcA_N"/>
</dbReference>
<dbReference type="CDD" id="cd07062">
    <property type="entry name" value="Peptidase_S66_mccF_like"/>
    <property type="match status" value="1"/>
</dbReference>
<dbReference type="PIRSF" id="PIRSF028757">
    <property type="entry name" value="LD-carboxypeptidase"/>
    <property type="match status" value="1"/>
</dbReference>
<dbReference type="SUPFAM" id="SSF141986">
    <property type="entry name" value="LD-carboxypeptidase A C-terminal domain-like"/>
    <property type="match status" value="1"/>
</dbReference>
<evidence type="ECO:0000259" key="4">
    <source>
        <dbReference type="Pfam" id="PF17676"/>
    </source>
</evidence>
<comment type="similarity">
    <text evidence="1">Belongs to the peptidase S66 family.</text>
</comment>
<dbReference type="Pfam" id="PF17676">
    <property type="entry name" value="Peptidase_S66C"/>
    <property type="match status" value="1"/>
</dbReference>
<feature type="domain" description="LD-carboxypeptidase C-terminal" evidence="4">
    <location>
        <begin position="205"/>
        <end position="318"/>
    </location>
</feature>
<keyword evidence="2" id="KW-0378">Hydrolase</keyword>
<organism evidence="5 6">
    <name type="scientific">Bacillus spongiae</name>
    <dbReference type="NCBI Taxonomy" id="2683610"/>
    <lineage>
        <taxon>Bacteria</taxon>
        <taxon>Bacillati</taxon>
        <taxon>Bacillota</taxon>
        <taxon>Bacilli</taxon>
        <taxon>Bacillales</taxon>
        <taxon>Bacillaceae</taxon>
        <taxon>Bacillus</taxon>
    </lineage>
</organism>